<dbReference type="Gene3D" id="3.30.40.10">
    <property type="entry name" value="Zinc/RING finger domain, C3HC4 (zinc finger)"/>
    <property type="match status" value="1"/>
</dbReference>
<feature type="compositionally biased region" description="Polar residues" evidence="4">
    <location>
        <begin position="541"/>
        <end position="556"/>
    </location>
</feature>
<dbReference type="SUPFAM" id="SSF57850">
    <property type="entry name" value="RING/U-box"/>
    <property type="match status" value="1"/>
</dbReference>
<evidence type="ECO:0000313" key="8">
    <source>
        <dbReference type="Proteomes" id="UP000316621"/>
    </source>
</evidence>
<evidence type="ECO:0000259" key="6">
    <source>
        <dbReference type="PROSITE" id="PS51292"/>
    </source>
</evidence>
<keyword evidence="2" id="KW-0863">Zinc-finger</keyword>
<evidence type="ECO:0000256" key="4">
    <source>
        <dbReference type="SAM" id="MobiDB-lite"/>
    </source>
</evidence>
<reference evidence="7 8" key="1">
    <citation type="journal article" date="2018" name="Science">
        <title>The opium poppy genome and morphinan production.</title>
        <authorList>
            <person name="Guo L."/>
            <person name="Winzer T."/>
            <person name="Yang X."/>
            <person name="Li Y."/>
            <person name="Ning Z."/>
            <person name="He Z."/>
            <person name="Teodor R."/>
            <person name="Lu Y."/>
            <person name="Bowser T.A."/>
            <person name="Graham I.A."/>
            <person name="Ye K."/>
        </authorList>
    </citation>
    <scope>NUCLEOTIDE SEQUENCE [LARGE SCALE GENOMIC DNA]</scope>
    <source>
        <strain evidence="8">cv. HN1</strain>
        <tissue evidence="7">Leaves</tissue>
    </source>
</reference>
<feature type="domain" description="RING-CH-type" evidence="6">
    <location>
        <begin position="268"/>
        <end position="330"/>
    </location>
</feature>
<feature type="region of interest" description="Disordered" evidence="4">
    <location>
        <begin position="1"/>
        <end position="133"/>
    </location>
</feature>
<dbReference type="InterPro" id="IPR013083">
    <property type="entry name" value="Znf_RING/FYVE/PHD"/>
</dbReference>
<sequence length="556" mass="61878">MKSEEESSMSQLHHQSSSTGTSTTASTAVLATNQKDDNSSGITEEAPSAPHWRRPNLFLEIPERTIDEPPEEFVRINMPPTPISTPTRARLPPPSPSPSSRRNNTSSSPYPSSRGKSMKNFLPKTSFKQKDSTLDTEKASMLAIGTPVAGPQEKTSIIRSVSLTKFFTPRIKRTSSLPVTPIAHSNPNSVRGVSVVDTPNSTKNVFQHHMARSLSVPDKARTIRRMDSLGGVFRVIPTTPRVTESSCTTSNMPPTPHPEISDADGGEDIAEEEAVCRICFVELAEGGDTLKMECSCKGELALAHQECAIKWFSIKGNKKCEICQQEVQNLPVTLLRIQSVQIRNPNRGQQRVVQRYRQVKYDIMIIATRNLFFLELVFYELNHSTATLVRVWQDVPILVIVSMLGYFCFLEQLLVGKMGTGAIAISLPFACILGLLASMTSSTMVERKYIWVYASVQFVMVVFFAHIFYSLLHVQSILSILLSTFTGFGLAMSGSSIFVEFLRCRRRWLVWSTNRRQTHQGTTTPGSDQQPEQEQPTQRTHSNIHNEVGTANTVTI</sequence>
<organism evidence="7 8">
    <name type="scientific">Papaver somniferum</name>
    <name type="common">Opium poppy</name>
    <dbReference type="NCBI Taxonomy" id="3469"/>
    <lineage>
        <taxon>Eukaryota</taxon>
        <taxon>Viridiplantae</taxon>
        <taxon>Streptophyta</taxon>
        <taxon>Embryophyta</taxon>
        <taxon>Tracheophyta</taxon>
        <taxon>Spermatophyta</taxon>
        <taxon>Magnoliopsida</taxon>
        <taxon>Ranunculales</taxon>
        <taxon>Papaveraceae</taxon>
        <taxon>Papaveroideae</taxon>
        <taxon>Papaver</taxon>
    </lineage>
</organism>
<dbReference type="PROSITE" id="PS51292">
    <property type="entry name" value="ZF_RING_CH"/>
    <property type="match status" value="1"/>
</dbReference>
<proteinExistence type="predicted"/>
<feature type="compositionally biased region" description="Low complexity" evidence="4">
    <location>
        <begin position="8"/>
        <end position="28"/>
    </location>
</feature>
<evidence type="ECO:0000256" key="3">
    <source>
        <dbReference type="ARBA" id="ARBA00022833"/>
    </source>
</evidence>
<evidence type="ECO:0000256" key="1">
    <source>
        <dbReference type="ARBA" id="ARBA00022723"/>
    </source>
</evidence>
<feature type="region of interest" description="Disordered" evidence="4">
    <location>
        <begin position="518"/>
        <end position="556"/>
    </location>
</feature>
<dbReference type="CDD" id="cd16495">
    <property type="entry name" value="RING_CH-C4HC3_MARCH"/>
    <property type="match status" value="1"/>
</dbReference>
<feature type="compositionally biased region" description="Polar residues" evidence="4">
    <location>
        <begin position="518"/>
        <end position="528"/>
    </location>
</feature>
<keyword evidence="5" id="KW-0812">Transmembrane</keyword>
<dbReference type="Proteomes" id="UP000316621">
    <property type="component" value="Chromosome 9"/>
</dbReference>
<feature type="compositionally biased region" description="Low complexity" evidence="4">
    <location>
        <begin position="529"/>
        <end position="540"/>
    </location>
</feature>
<dbReference type="STRING" id="3469.A0A4Y7KUC8"/>
<dbReference type="Pfam" id="PF12906">
    <property type="entry name" value="RINGv"/>
    <property type="match status" value="1"/>
</dbReference>
<dbReference type="InterPro" id="IPR011016">
    <property type="entry name" value="Znf_RING-CH"/>
</dbReference>
<dbReference type="OMA" id="RFRMWQG"/>
<feature type="transmembrane region" description="Helical" evidence="5">
    <location>
        <begin position="421"/>
        <end position="438"/>
    </location>
</feature>
<evidence type="ECO:0000256" key="5">
    <source>
        <dbReference type="SAM" id="Phobius"/>
    </source>
</evidence>
<protein>
    <recommendedName>
        <fullName evidence="6">RING-CH-type domain-containing protein</fullName>
    </recommendedName>
</protein>
<keyword evidence="8" id="KW-1185">Reference proteome</keyword>
<keyword evidence="1" id="KW-0479">Metal-binding</keyword>
<keyword evidence="3" id="KW-0862">Zinc</keyword>
<feature type="compositionally biased region" description="Low complexity" evidence="4">
    <location>
        <begin position="98"/>
        <end position="114"/>
    </location>
</feature>
<feature type="transmembrane region" description="Helical" evidence="5">
    <location>
        <begin position="477"/>
        <end position="499"/>
    </location>
</feature>
<dbReference type="GO" id="GO:0008270">
    <property type="term" value="F:zinc ion binding"/>
    <property type="evidence" value="ECO:0007669"/>
    <property type="project" value="UniProtKB-KW"/>
</dbReference>
<dbReference type="SMART" id="SM00744">
    <property type="entry name" value="RINGv"/>
    <property type="match status" value="1"/>
</dbReference>
<keyword evidence="5" id="KW-0472">Membrane</keyword>
<keyword evidence="5" id="KW-1133">Transmembrane helix</keyword>
<evidence type="ECO:0000256" key="2">
    <source>
        <dbReference type="ARBA" id="ARBA00022771"/>
    </source>
</evidence>
<dbReference type="PANTHER" id="PTHR46158:SF1">
    <property type="entry name" value="RING_U-BOX SUPERFAMILY PROTEIN"/>
    <property type="match status" value="1"/>
</dbReference>
<dbReference type="PANTHER" id="PTHR46158">
    <property type="entry name" value="OS02G0165000 PROTEIN"/>
    <property type="match status" value="1"/>
</dbReference>
<accession>A0A4Y7KUC8</accession>
<feature type="transmembrane region" description="Helical" evidence="5">
    <location>
        <begin position="450"/>
        <end position="471"/>
    </location>
</feature>
<dbReference type="AlphaFoldDB" id="A0A4Y7KUC8"/>
<gene>
    <name evidence="7" type="ORF">C5167_000558</name>
</gene>
<dbReference type="Gramene" id="RZC76397">
    <property type="protein sequence ID" value="RZC76397"/>
    <property type="gene ID" value="C5167_000558"/>
</dbReference>
<dbReference type="EMBL" id="CM010723">
    <property type="protein sequence ID" value="RZC76397.1"/>
    <property type="molecule type" value="Genomic_DNA"/>
</dbReference>
<name>A0A4Y7KUC8_PAPSO</name>
<evidence type="ECO:0000313" key="7">
    <source>
        <dbReference type="EMBL" id="RZC76397.1"/>
    </source>
</evidence>